<organism evidence="5 6">
    <name type="scientific">Stenotrophomonas maltophilia</name>
    <name type="common">Pseudomonas maltophilia</name>
    <name type="synonym">Xanthomonas maltophilia</name>
    <dbReference type="NCBI Taxonomy" id="40324"/>
    <lineage>
        <taxon>Bacteria</taxon>
        <taxon>Pseudomonadati</taxon>
        <taxon>Pseudomonadota</taxon>
        <taxon>Gammaproteobacteria</taxon>
        <taxon>Lysobacterales</taxon>
        <taxon>Lysobacteraceae</taxon>
        <taxon>Stenotrophomonas</taxon>
        <taxon>Stenotrophomonas maltophilia group</taxon>
    </lineage>
</organism>
<feature type="repeat" description="ANK" evidence="3">
    <location>
        <begin position="857"/>
        <end position="889"/>
    </location>
</feature>
<dbReference type="OrthoDB" id="8960888at2"/>
<dbReference type="InterPro" id="IPR036770">
    <property type="entry name" value="Ankyrin_rpt-contain_sf"/>
</dbReference>
<dbReference type="Pfam" id="PF12796">
    <property type="entry name" value="Ank_2"/>
    <property type="match status" value="3"/>
</dbReference>
<dbReference type="Pfam" id="PF00023">
    <property type="entry name" value="Ank"/>
    <property type="match status" value="2"/>
</dbReference>
<dbReference type="PANTHER" id="PTHR24198:SF165">
    <property type="entry name" value="ANKYRIN REPEAT-CONTAINING PROTEIN-RELATED"/>
    <property type="match status" value="1"/>
</dbReference>
<dbReference type="EMBL" id="SRYW01000013">
    <property type="protein sequence ID" value="TGY32884.1"/>
    <property type="molecule type" value="Genomic_DNA"/>
</dbReference>
<name>A0A4S2CYQ0_STEMA</name>
<feature type="transmembrane region" description="Helical" evidence="4">
    <location>
        <begin position="67"/>
        <end position="89"/>
    </location>
</feature>
<dbReference type="RefSeq" id="WP_136006083.1">
    <property type="nucleotide sequence ID" value="NZ_SRYW01000013.1"/>
</dbReference>
<feature type="repeat" description="ANK" evidence="3">
    <location>
        <begin position="1041"/>
        <end position="1073"/>
    </location>
</feature>
<keyword evidence="4" id="KW-0812">Transmembrane</keyword>
<dbReference type="PANTHER" id="PTHR24198">
    <property type="entry name" value="ANKYRIN REPEAT AND PROTEIN KINASE DOMAIN-CONTAINING PROTEIN"/>
    <property type="match status" value="1"/>
</dbReference>
<feature type="repeat" description="ANK" evidence="3">
    <location>
        <begin position="923"/>
        <end position="955"/>
    </location>
</feature>
<protein>
    <submittedName>
        <fullName evidence="5">Uncharacterized protein</fullName>
    </submittedName>
</protein>
<evidence type="ECO:0000256" key="3">
    <source>
        <dbReference type="PROSITE-ProRule" id="PRU00023"/>
    </source>
</evidence>
<feature type="repeat" description="ANK" evidence="3">
    <location>
        <begin position="342"/>
        <end position="374"/>
    </location>
</feature>
<dbReference type="Gene3D" id="1.25.40.20">
    <property type="entry name" value="Ankyrin repeat-containing domain"/>
    <property type="match status" value="7"/>
</dbReference>
<dbReference type="PROSITE" id="PS50088">
    <property type="entry name" value="ANK_REPEAT"/>
    <property type="match status" value="9"/>
</dbReference>
<feature type="repeat" description="ANK" evidence="3">
    <location>
        <begin position="726"/>
        <end position="758"/>
    </location>
</feature>
<evidence type="ECO:0000313" key="6">
    <source>
        <dbReference type="Proteomes" id="UP000306631"/>
    </source>
</evidence>
<proteinExistence type="predicted"/>
<feature type="repeat" description="ANK" evidence="3">
    <location>
        <begin position="759"/>
        <end position="791"/>
    </location>
</feature>
<reference evidence="5 6" key="1">
    <citation type="submission" date="2019-04" db="EMBL/GenBank/DDBJ databases">
        <title>Microbes associate with the intestines of laboratory mice.</title>
        <authorList>
            <person name="Navarre W."/>
            <person name="Wong E."/>
            <person name="Huang K."/>
            <person name="Tropini C."/>
            <person name="Ng K."/>
            <person name="Yu B."/>
        </authorList>
    </citation>
    <scope>NUCLEOTIDE SEQUENCE [LARGE SCALE GENOMIC DNA]</scope>
    <source>
        <strain evidence="5 6">NM62_B4-13</strain>
    </source>
</reference>
<comment type="caution">
    <text evidence="5">The sequence shown here is derived from an EMBL/GenBank/DDBJ whole genome shotgun (WGS) entry which is preliminary data.</text>
</comment>
<evidence type="ECO:0000313" key="5">
    <source>
        <dbReference type="EMBL" id="TGY32884.1"/>
    </source>
</evidence>
<dbReference type="SMART" id="SM00248">
    <property type="entry name" value="ANK"/>
    <property type="match status" value="19"/>
</dbReference>
<dbReference type="InterPro" id="IPR002110">
    <property type="entry name" value="Ankyrin_rpt"/>
</dbReference>
<keyword evidence="2 3" id="KW-0040">ANK repeat</keyword>
<gene>
    <name evidence="5" type="ORF">E5352_14605</name>
</gene>
<keyword evidence="4" id="KW-1133">Transmembrane helix</keyword>
<feature type="repeat" description="ANK" evidence="3">
    <location>
        <begin position="375"/>
        <end position="407"/>
    </location>
</feature>
<dbReference type="Proteomes" id="UP000306631">
    <property type="component" value="Unassembled WGS sequence"/>
</dbReference>
<dbReference type="AlphaFoldDB" id="A0A4S2CYQ0"/>
<evidence type="ECO:0000256" key="2">
    <source>
        <dbReference type="ARBA" id="ARBA00023043"/>
    </source>
</evidence>
<evidence type="ECO:0000256" key="1">
    <source>
        <dbReference type="ARBA" id="ARBA00022737"/>
    </source>
</evidence>
<feature type="transmembrane region" description="Helical" evidence="4">
    <location>
        <begin position="96"/>
        <end position="115"/>
    </location>
</feature>
<dbReference type="PROSITE" id="PS50297">
    <property type="entry name" value="ANK_REP_REGION"/>
    <property type="match status" value="8"/>
</dbReference>
<feature type="repeat" description="ANK" evidence="3">
    <location>
        <begin position="890"/>
        <end position="922"/>
    </location>
</feature>
<sequence>MTDLRPSRAAAIAIAVGGLLALAAVLGGVPGALAAALAQPAFALGVSWWRRTRAVPALPILVRRDLPALLALWLPGPLLLAALVAWPLAALHDSGSLGAVLGLSVAVSAALLGVWRTWPVWNDIERCDGSLARHWQTLANRDLTAWRGLGVAAVVVAVCALVVLPAWPGLVPDGLRWPLAVATLLLSPLAHLLLQTVQPADALSDAVSRSPDARTDADLLADSAQPPRPLEPLGQHERLPALYEAARSGRVDRALQLLQAGADPHGLPDPQWRDQRSLAVLAAVLPDLRLLRELIARGVDINASPRGMTPLLAATRDSWHGRPEAVMTLLANGADSRAADSDGNTPLHHAARSSDPGVAALLRDAAAEVDALNLDGWSPLAVACQVGNWRLARFLLERGAKTEPADGTPVLLAAAGTEEDDPAGVQLLLKHKARADARDRQRRSALHEAALAGHVDIIDVLLAAGANLEARDALARTPWLEAARGGRAAVVEHLLPHHPDLNAVDGEGRNAVLLACMADTVSPLLVRRLLDLGIPADAADPQGRRAVDIAAGAGRWAIVSLLDPSYPLPAAVSDGLTSGGDADPTANALPDRPPLDLLREALGFGNVEGMPALARLCGADELGALLHDGELALDPHAVDWLLQHGAAPEVLDACGDTPMFALLARGIDAVPALQVLLRHGLSPAGRGGLARLLSACAQHDHASRGLEQLALELLERGADPFAASPAGDPPLSLAVRLGWLRLQQALLALGVDREARDSHGMTALHLATALAREGSIKLLVQQGASPEARAADGQTPLGVALSIGRRDLADWLDWRVWPLPRRALRDGDLPAAAMAGDADAVRRLIDLGFAVDAVDAQGCTALLRASGGGHLAVVDLLLARGANPQHAAASGATPLSAAVSMRQIEIVSALLDAGAELEYRLPGGVTVLMLASALGLPDIVARLLTAGANVHAGDAQQLGPLHCAALYGFSARDRSRLLALLDTLLLAGAEPDQAAAGSVTPLLLLLGARAEPGTACDEQVVLAAVERLLDEDVSLDVRDPRGFGPLHLAALHGLPLLVQRLLRAGADPDVRDALNRSPREIAVMRGFIDVAGEFEPLVPGVSSMARFLRDNG</sequence>
<keyword evidence="4" id="KW-0472">Membrane</keyword>
<feature type="transmembrane region" description="Helical" evidence="4">
    <location>
        <begin position="145"/>
        <end position="167"/>
    </location>
</feature>
<accession>A0A4S2CYQ0</accession>
<evidence type="ECO:0000256" key="4">
    <source>
        <dbReference type="SAM" id="Phobius"/>
    </source>
</evidence>
<feature type="repeat" description="ANK" evidence="3">
    <location>
        <begin position="441"/>
        <end position="473"/>
    </location>
</feature>
<dbReference type="Pfam" id="PF13857">
    <property type="entry name" value="Ank_5"/>
    <property type="match status" value="1"/>
</dbReference>
<keyword evidence="1" id="KW-0677">Repeat</keyword>
<dbReference type="SUPFAM" id="SSF48403">
    <property type="entry name" value="Ankyrin repeat"/>
    <property type="match status" value="2"/>
</dbReference>